<evidence type="ECO:0000256" key="6">
    <source>
        <dbReference type="PIRSR" id="PIRSR602401-1"/>
    </source>
</evidence>
<organism evidence="7 8">
    <name type="scientific">Capsicum baccatum</name>
    <name type="common">Peruvian pepper</name>
    <dbReference type="NCBI Taxonomy" id="33114"/>
    <lineage>
        <taxon>Eukaryota</taxon>
        <taxon>Viridiplantae</taxon>
        <taxon>Streptophyta</taxon>
        <taxon>Embryophyta</taxon>
        <taxon>Tracheophyta</taxon>
        <taxon>Spermatophyta</taxon>
        <taxon>Magnoliopsida</taxon>
        <taxon>eudicotyledons</taxon>
        <taxon>Gunneridae</taxon>
        <taxon>Pentapetalae</taxon>
        <taxon>asterids</taxon>
        <taxon>lamiids</taxon>
        <taxon>Solanales</taxon>
        <taxon>Solanaceae</taxon>
        <taxon>Solanoideae</taxon>
        <taxon>Capsiceae</taxon>
        <taxon>Capsicum</taxon>
    </lineage>
</organism>
<dbReference type="AlphaFoldDB" id="A0A2G2W4S9"/>
<sequence>MNEADLPKLKYVQNIISKTFRLCPAAPMLVPHESSNDTKIGGFDISYGTILLVNAWVIHRDPLGLDDPESFKPERFEGSEVKPWKLLPFGIRRRVCPGAGLAQRVIALALGTLIQCFEWQRVSQEEINLAECTGLSMAKAEPLKAKCKVNVEAIVEQH</sequence>
<evidence type="ECO:0000313" key="8">
    <source>
        <dbReference type="Proteomes" id="UP000224567"/>
    </source>
</evidence>
<dbReference type="SUPFAM" id="SSF48264">
    <property type="entry name" value="Cytochrome P450"/>
    <property type="match status" value="1"/>
</dbReference>
<evidence type="ECO:0000256" key="4">
    <source>
        <dbReference type="ARBA" id="ARBA00023004"/>
    </source>
</evidence>
<dbReference type="PANTHER" id="PTHR47947:SF55">
    <property type="entry name" value="CYTOCHROME P450 81E8-LIKE"/>
    <property type="match status" value="1"/>
</dbReference>
<dbReference type="EMBL" id="MLFT02000008">
    <property type="protein sequence ID" value="PHT40199.1"/>
    <property type="molecule type" value="Genomic_DNA"/>
</dbReference>
<dbReference type="PRINTS" id="PR00463">
    <property type="entry name" value="EP450I"/>
</dbReference>
<dbReference type="GO" id="GO:0005506">
    <property type="term" value="F:iron ion binding"/>
    <property type="evidence" value="ECO:0007669"/>
    <property type="project" value="InterPro"/>
</dbReference>
<dbReference type="GO" id="GO:0020037">
    <property type="term" value="F:heme binding"/>
    <property type="evidence" value="ECO:0007669"/>
    <property type="project" value="InterPro"/>
</dbReference>
<comment type="cofactor">
    <cofactor evidence="6">
        <name>heme</name>
        <dbReference type="ChEBI" id="CHEBI:30413"/>
    </cofactor>
</comment>
<dbReference type="GO" id="GO:0004497">
    <property type="term" value="F:monooxygenase activity"/>
    <property type="evidence" value="ECO:0007669"/>
    <property type="project" value="UniProtKB-KW"/>
</dbReference>
<keyword evidence="1 6" id="KW-0349">Heme</keyword>
<keyword evidence="3" id="KW-0560">Oxidoreductase</keyword>
<dbReference type="PANTHER" id="PTHR47947">
    <property type="entry name" value="CYTOCHROME P450 82C3-RELATED"/>
    <property type="match status" value="1"/>
</dbReference>
<evidence type="ECO:0000256" key="2">
    <source>
        <dbReference type="ARBA" id="ARBA00022723"/>
    </source>
</evidence>
<evidence type="ECO:0000313" key="7">
    <source>
        <dbReference type="EMBL" id="PHT40199.1"/>
    </source>
</evidence>
<dbReference type="Pfam" id="PF00067">
    <property type="entry name" value="p450"/>
    <property type="match status" value="1"/>
</dbReference>
<dbReference type="Proteomes" id="UP000224567">
    <property type="component" value="Unassembled WGS sequence"/>
</dbReference>
<dbReference type="InterPro" id="IPR036396">
    <property type="entry name" value="Cyt_P450_sf"/>
</dbReference>
<keyword evidence="2 6" id="KW-0479">Metal-binding</keyword>
<evidence type="ECO:0000256" key="1">
    <source>
        <dbReference type="ARBA" id="ARBA00022617"/>
    </source>
</evidence>
<keyword evidence="5" id="KW-0503">Monooxygenase</keyword>
<name>A0A2G2W4S9_CAPBA</name>
<dbReference type="InterPro" id="IPR050651">
    <property type="entry name" value="Plant_Cytochrome_P450_Monoox"/>
</dbReference>
<reference evidence="7 8" key="1">
    <citation type="journal article" date="2017" name="Genome Biol.">
        <title>New reference genome sequences of hot pepper reveal the massive evolution of plant disease-resistance genes by retroduplication.</title>
        <authorList>
            <person name="Kim S."/>
            <person name="Park J."/>
            <person name="Yeom S.I."/>
            <person name="Kim Y.M."/>
            <person name="Seo E."/>
            <person name="Kim K.T."/>
            <person name="Kim M.S."/>
            <person name="Lee J.M."/>
            <person name="Cheong K."/>
            <person name="Shin H.S."/>
            <person name="Kim S.B."/>
            <person name="Han K."/>
            <person name="Lee J."/>
            <person name="Park M."/>
            <person name="Lee H.A."/>
            <person name="Lee H.Y."/>
            <person name="Lee Y."/>
            <person name="Oh S."/>
            <person name="Lee J.H."/>
            <person name="Choi E."/>
            <person name="Choi E."/>
            <person name="Lee S.E."/>
            <person name="Jeon J."/>
            <person name="Kim H."/>
            <person name="Choi G."/>
            <person name="Song H."/>
            <person name="Lee J."/>
            <person name="Lee S.C."/>
            <person name="Kwon J.K."/>
            <person name="Lee H.Y."/>
            <person name="Koo N."/>
            <person name="Hong Y."/>
            <person name="Kim R.W."/>
            <person name="Kang W.H."/>
            <person name="Huh J.H."/>
            <person name="Kang B.C."/>
            <person name="Yang T.J."/>
            <person name="Lee Y.H."/>
            <person name="Bennetzen J.L."/>
            <person name="Choi D."/>
        </authorList>
    </citation>
    <scope>NUCLEOTIDE SEQUENCE [LARGE SCALE GENOMIC DNA]</scope>
    <source>
        <strain evidence="8">cv. PBC81</strain>
    </source>
</reference>
<dbReference type="GO" id="GO:0016705">
    <property type="term" value="F:oxidoreductase activity, acting on paired donors, with incorporation or reduction of molecular oxygen"/>
    <property type="evidence" value="ECO:0007669"/>
    <property type="project" value="InterPro"/>
</dbReference>
<dbReference type="OrthoDB" id="1301961at2759"/>
<protein>
    <submittedName>
        <fullName evidence="7">Cytochrome 81F1</fullName>
    </submittedName>
</protein>
<dbReference type="Gene3D" id="1.10.630.10">
    <property type="entry name" value="Cytochrome P450"/>
    <property type="match status" value="1"/>
</dbReference>
<reference evidence="8" key="2">
    <citation type="journal article" date="2017" name="J. Anim. Genet.">
        <title>Multiple reference genome sequences of hot pepper reveal the massive evolution of plant disease resistance genes by retroduplication.</title>
        <authorList>
            <person name="Kim S."/>
            <person name="Park J."/>
            <person name="Yeom S.-I."/>
            <person name="Kim Y.-M."/>
            <person name="Seo E."/>
            <person name="Kim K.-T."/>
            <person name="Kim M.-S."/>
            <person name="Lee J.M."/>
            <person name="Cheong K."/>
            <person name="Shin H.-S."/>
            <person name="Kim S.-B."/>
            <person name="Han K."/>
            <person name="Lee J."/>
            <person name="Park M."/>
            <person name="Lee H.-A."/>
            <person name="Lee H.-Y."/>
            <person name="Lee Y."/>
            <person name="Oh S."/>
            <person name="Lee J.H."/>
            <person name="Choi E."/>
            <person name="Choi E."/>
            <person name="Lee S.E."/>
            <person name="Jeon J."/>
            <person name="Kim H."/>
            <person name="Choi G."/>
            <person name="Song H."/>
            <person name="Lee J."/>
            <person name="Lee S.-C."/>
            <person name="Kwon J.-K."/>
            <person name="Lee H.-Y."/>
            <person name="Koo N."/>
            <person name="Hong Y."/>
            <person name="Kim R.W."/>
            <person name="Kang W.-H."/>
            <person name="Huh J.H."/>
            <person name="Kang B.-C."/>
            <person name="Yang T.-J."/>
            <person name="Lee Y.-H."/>
            <person name="Bennetzen J.L."/>
            <person name="Choi D."/>
        </authorList>
    </citation>
    <scope>NUCLEOTIDE SEQUENCE [LARGE SCALE GENOMIC DNA]</scope>
    <source>
        <strain evidence="8">cv. PBC81</strain>
    </source>
</reference>
<dbReference type="STRING" id="33114.A0A2G2W4S9"/>
<evidence type="ECO:0000256" key="5">
    <source>
        <dbReference type="ARBA" id="ARBA00023033"/>
    </source>
</evidence>
<comment type="caution">
    <text evidence="7">The sequence shown here is derived from an EMBL/GenBank/DDBJ whole genome shotgun (WGS) entry which is preliminary data.</text>
</comment>
<accession>A0A2G2W4S9</accession>
<dbReference type="InterPro" id="IPR001128">
    <property type="entry name" value="Cyt_P450"/>
</dbReference>
<proteinExistence type="predicted"/>
<keyword evidence="4 6" id="KW-0408">Iron</keyword>
<gene>
    <name evidence="7" type="ORF">CQW23_19053</name>
</gene>
<keyword evidence="8" id="KW-1185">Reference proteome</keyword>
<dbReference type="InterPro" id="IPR002401">
    <property type="entry name" value="Cyt_P450_E_grp-I"/>
</dbReference>
<feature type="binding site" description="axial binding residue" evidence="6">
    <location>
        <position position="96"/>
    </location>
    <ligand>
        <name>heme</name>
        <dbReference type="ChEBI" id="CHEBI:30413"/>
    </ligand>
    <ligandPart>
        <name>Fe</name>
        <dbReference type="ChEBI" id="CHEBI:18248"/>
    </ligandPart>
</feature>
<evidence type="ECO:0000256" key="3">
    <source>
        <dbReference type="ARBA" id="ARBA00023002"/>
    </source>
</evidence>